<sequence>MGGATSLHPASLDIASGSVTSPLAPEYVIAPDGSVTLRICFNWSCASRQTVTFTADDIALVKKRMAICSGSNIYERLQRVRIGIWQMERLAEKYQPLLANDLSINDFEEDVEGRTDCIDNSSNTTTYLHILRDTGELPGWMISKPKMRLPWIITEVHWTAVITDTESRLPWSIDSWYRPNGHLPMVIPLQNWINEENAWEPPFEHINQIPHSAYELCDTQRPNPL</sequence>
<gene>
    <name evidence="1" type="ORF">BOW51_11335</name>
</gene>
<dbReference type="AlphaFoldDB" id="A0A1T2KRT2"/>
<comment type="caution">
    <text evidence="1">The sequence shown here is derived from an EMBL/GenBank/DDBJ whole genome shotgun (WGS) entry which is preliminary data.</text>
</comment>
<keyword evidence="2" id="KW-1185">Reference proteome</keyword>
<name>A0A1T2KRT2_9GAMM</name>
<organism evidence="1 2">
    <name type="scientific">Solemya velesiana gill symbiont</name>
    <dbReference type="NCBI Taxonomy" id="1918948"/>
    <lineage>
        <taxon>Bacteria</taxon>
        <taxon>Pseudomonadati</taxon>
        <taxon>Pseudomonadota</taxon>
        <taxon>Gammaproteobacteria</taxon>
        <taxon>sulfur-oxidizing symbionts</taxon>
    </lineage>
</organism>
<dbReference type="Proteomes" id="UP000190896">
    <property type="component" value="Unassembled WGS sequence"/>
</dbReference>
<evidence type="ECO:0000313" key="1">
    <source>
        <dbReference type="EMBL" id="OOZ35400.1"/>
    </source>
</evidence>
<reference evidence="1 2" key="1">
    <citation type="submission" date="2016-11" db="EMBL/GenBank/DDBJ databases">
        <title>Mixed transmission modes and dynamic genome evolution in an obligate animal-bacterial symbiosis.</title>
        <authorList>
            <person name="Russell S.L."/>
            <person name="Corbett-Detig R.B."/>
            <person name="Cavanaugh C.M."/>
        </authorList>
    </citation>
    <scope>NUCLEOTIDE SEQUENCE [LARGE SCALE GENOMIC DNA]</scope>
    <source>
        <strain evidence="1">Se-Cadez</strain>
    </source>
</reference>
<proteinExistence type="predicted"/>
<accession>A0A1T2KRT2</accession>
<evidence type="ECO:0000313" key="2">
    <source>
        <dbReference type="Proteomes" id="UP000190896"/>
    </source>
</evidence>
<protein>
    <submittedName>
        <fullName evidence="1">Uncharacterized protein</fullName>
    </submittedName>
</protein>
<dbReference type="EMBL" id="MPRJ01000093">
    <property type="protein sequence ID" value="OOZ35400.1"/>
    <property type="molecule type" value="Genomic_DNA"/>
</dbReference>